<comment type="caution">
    <text evidence="11">The sequence shown here is derived from an EMBL/GenBank/DDBJ whole genome shotgun (WGS) entry which is preliminary data.</text>
</comment>
<dbReference type="EC" id="6.6.1.1" evidence="2"/>
<keyword evidence="6" id="KW-0067">ATP-binding</keyword>
<gene>
    <name evidence="11" type="ORF">Syun_010300</name>
</gene>
<dbReference type="PANTHER" id="PTHR44119">
    <property type="entry name" value="MAGNESIUM-CHELATASE SUBUNIT CHLH, CHLOROPLASTIC"/>
    <property type="match status" value="1"/>
</dbReference>
<dbReference type="Gene3D" id="3.40.30.10">
    <property type="entry name" value="Glutaredoxin"/>
    <property type="match status" value="1"/>
</dbReference>
<feature type="domain" description="Magnesium chelatase subunit H N-terminal" evidence="10">
    <location>
        <begin position="21"/>
        <end position="100"/>
    </location>
</feature>
<evidence type="ECO:0000313" key="11">
    <source>
        <dbReference type="EMBL" id="KAK9151991.1"/>
    </source>
</evidence>
<name>A0AAP0PT48_9MAGN</name>
<dbReference type="AlphaFoldDB" id="A0AAP0PT48"/>
<reference evidence="11 12" key="1">
    <citation type="submission" date="2024-01" db="EMBL/GenBank/DDBJ databases">
        <title>Genome assemblies of Stephania.</title>
        <authorList>
            <person name="Yang L."/>
        </authorList>
    </citation>
    <scope>NUCLEOTIDE SEQUENCE [LARGE SCALE GENOMIC DNA]</scope>
    <source>
        <strain evidence="11">YNDBR</strain>
        <tissue evidence="11">Leaf</tissue>
    </source>
</reference>
<evidence type="ECO:0000256" key="3">
    <source>
        <dbReference type="ARBA" id="ARBA00022531"/>
    </source>
</evidence>
<keyword evidence="12" id="KW-1185">Reference proteome</keyword>
<evidence type="ECO:0000259" key="10">
    <source>
        <dbReference type="Pfam" id="PF11965"/>
    </source>
</evidence>
<keyword evidence="5" id="KW-0547">Nucleotide-binding</keyword>
<accession>A0AAP0PT48</accession>
<comment type="similarity">
    <text evidence="1">Belongs to the Mg-chelatase subunit H family.</text>
</comment>
<dbReference type="EMBL" id="JBBNAF010000004">
    <property type="protein sequence ID" value="KAK9151991.1"/>
    <property type="molecule type" value="Genomic_DNA"/>
</dbReference>
<dbReference type="PANTHER" id="PTHR44119:SF1">
    <property type="entry name" value="MAGNESIUM-CHELATASE SUBUNIT CHLH, CHLOROPLASTIC"/>
    <property type="match status" value="1"/>
</dbReference>
<protein>
    <recommendedName>
        <fullName evidence="2">magnesium chelatase</fullName>
        <ecNumber evidence="2">6.6.1.1</ecNumber>
    </recommendedName>
</protein>
<keyword evidence="7" id="KW-0149">Chlorophyll biosynthesis</keyword>
<organism evidence="11 12">
    <name type="scientific">Stephania yunnanensis</name>
    <dbReference type="NCBI Taxonomy" id="152371"/>
    <lineage>
        <taxon>Eukaryota</taxon>
        <taxon>Viridiplantae</taxon>
        <taxon>Streptophyta</taxon>
        <taxon>Embryophyta</taxon>
        <taxon>Tracheophyta</taxon>
        <taxon>Spermatophyta</taxon>
        <taxon>Magnoliopsida</taxon>
        <taxon>Ranunculales</taxon>
        <taxon>Menispermaceae</taxon>
        <taxon>Menispermoideae</taxon>
        <taxon>Cissampelideae</taxon>
        <taxon>Stephania</taxon>
    </lineage>
</organism>
<dbReference type="GO" id="GO:0016851">
    <property type="term" value="F:magnesium chelatase activity"/>
    <property type="evidence" value="ECO:0007669"/>
    <property type="project" value="UniProtKB-EC"/>
</dbReference>
<evidence type="ECO:0000313" key="12">
    <source>
        <dbReference type="Proteomes" id="UP001420932"/>
    </source>
</evidence>
<dbReference type="InterPro" id="IPR003672">
    <property type="entry name" value="CobN/Mg_chltase"/>
</dbReference>
<dbReference type="GO" id="GO:0009507">
    <property type="term" value="C:chloroplast"/>
    <property type="evidence" value="ECO:0007669"/>
    <property type="project" value="TreeGrafter"/>
</dbReference>
<evidence type="ECO:0000256" key="6">
    <source>
        <dbReference type="ARBA" id="ARBA00022840"/>
    </source>
</evidence>
<evidence type="ECO:0000256" key="2">
    <source>
        <dbReference type="ARBA" id="ARBA00012825"/>
    </source>
</evidence>
<evidence type="ECO:0000256" key="1">
    <source>
        <dbReference type="ARBA" id="ARBA00010851"/>
    </source>
</evidence>
<comment type="pathway">
    <text evidence="8">Porphyrin-containing compound metabolism.</text>
</comment>
<evidence type="ECO:0000256" key="5">
    <source>
        <dbReference type="ARBA" id="ARBA00022741"/>
    </source>
</evidence>
<sequence length="247" mass="28778">MKHLGEAIKHSKLISDVEKDQYQSSLSAAVRELNNKNRYASFEVVGYLAEELRDESTYKTFRKDLEDANVFSGSLIFVEELAQKIKSAVEKERDRLEALFKRKKQSSAGFADSMLKLVRTLSKVLKYLPSDKAQYARTFEMKLCLGKSRVDFDLGKIDLLTFATFYDEFNAPTDFDGQTRECDEFNLIQFWQELCLGMLFFIAYHMLLGLQDKIQLVPIDLWKRPAWYKEKVYPKNKKKMLAFLIAI</sequence>
<keyword evidence="4" id="KW-0436">Ligase</keyword>
<keyword evidence="3" id="KW-0602">Photosynthesis</keyword>
<dbReference type="GO" id="GO:0015979">
    <property type="term" value="P:photosynthesis"/>
    <property type="evidence" value="ECO:0007669"/>
    <property type="project" value="UniProtKB-KW"/>
</dbReference>
<dbReference type="Pfam" id="PF11965">
    <property type="entry name" value="DUF3479"/>
    <property type="match status" value="1"/>
</dbReference>
<evidence type="ECO:0000256" key="4">
    <source>
        <dbReference type="ARBA" id="ARBA00022598"/>
    </source>
</evidence>
<evidence type="ECO:0000256" key="8">
    <source>
        <dbReference type="ARBA" id="ARBA00023444"/>
    </source>
</evidence>
<evidence type="ECO:0000256" key="9">
    <source>
        <dbReference type="ARBA" id="ARBA00048693"/>
    </source>
</evidence>
<dbReference type="GO" id="GO:0005524">
    <property type="term" value="F:ATP binding"/>
    <property type="evidence" value="ECO:0007669"/>
    <property type="project" value="UniProtKB-KW"/>
</dbReference>
<evidence type="ECO:0000256" key="7">
    <source>
        <dbReference type="ARBA" id="ARBA00023171"/>
    </source>
</evidence>
<dbReference type="Proteomes" id="UP001420932">
    <property type="component" value="Unassembled WGS sequence"/>
</dbReference>
<proteinExistence type="inferred from homology"/>
<dbReference type="InterPro" id="IPR022571">
    <property type="entry name" value="Mg_chelatase_H_N"/>
</dbReference>
<dbReference type="GO" id="GO:0015995">
    <property type="term" value="P:chlorophyll biosynthetic process"/>
    <property type="evidence" value="ECO:0007669"/>
    <property type="project" value="UniProtKB-KW"/>
</dbReference>
<comment type="catalytic activity">
    <reaction evidence="9">
        <text>protoporphyrin IX + Mg(2+) + ATP + H2O = Mg-protoporphyrin IX + ADP + phosphate + 3 H(+)</text>
        <dbReference type="Rhea" id="RHEA:13961"/>
        <dbReference type="ChEBI" id="CHEBI:15377"/>
        <dbReference type="ChEBI" id="CHEBI:15378"/>
        <dbReference type="ChEBI" id="CHEBI:18420"/>
        <dbReference type="ChEBI" id="CHEBI:30616"/>
        <dbReference type="ChEBI" id="CHEBI:43474"/>
        <dbReference type="ChEBI" id="CHEBI:57306"/>
        <dbReference type="ChEBI" id="CHEBI:60492"/>
        <dbReference type="ChEBI" id="CHEBI:456216"/>
        <dbReference type="EC" id="6.6.1.1"/>
    </reaction>
</comment>